<dbReference type="EMBL" id="CP000463">
    <property type="protein sequence ID" value="ABJ07522.1"/>
    <property type="molecule type" value="Genomic_DNA"/>
</dbReference>
<dbReference type="AlphaFoldDB" id="Q07KL2"/>
<dbReference type="STRING" id="316055.RPE_3592"/>
<protein>
    <recommendedName>
        <fullName evidence="1">BioF2-like acetyltransferase domain-containing protein</fullName>
    </recommendedName>
</protein>
<gene>
    <name evidence="2" type="ordered locus">RPE_3592</name>
</gene>
<dbReference type="InterPro" id="IPR016181">
    <property type="entry name" value="Acyl_CoA_acyltransferase"/>
</dbReference>
<dbReference type="Pfam" id="PF13480">
    <property type="entry name" value="Acetyltransf_6"/>
    <property type="match status" value="1"/>
</dbReference>
<evidence type="ECO:0000313" key="2">
    <source>
        <dbReference type="EMBL" id="ABJ07522.1"/>
    </source>
</evidence>
<proteinExistence type="predicted"/>
<dbReference type="SUPFAM" id="SSF55729">
    <property type="entry name" value="Acyl-CoA N-acyltransferases (Nat)"/>
    <property type="match status" value="1"/>
</dbReference>
<dbReference type="KEGG" id="rpe:RPE_3592"/>
<feature type="domain" description="BioF2-like acetyltransferase" evidence="1">
    <location>
        <begin position="187"/>
        <end position="325"/>
    </location>
</feature>
<dbReference type="HOGENOM" id="CLU_051159_0_0_5"/>
<name>Q07KL2_RHOP5</name>
<evidence type="ECO:0000259" key="1">
    <source>
        <dbReference type="Pfam" id="PF13480"/>
    </source>
</evidence>
<dbReference type="Gene3D" id="3.40.630.30">
    <property type="match status" value="1"/>
</dbReference>
<dbReference type="eggNOG" id="COG5653">
    <property type="taxonomic scope" value="Bacteria"/>
</dbReference>
<reference evidence="2" key="1">
    <citation type="submission" date="2006-09" db="EMBL/GenBank/DDBJ databases">
        <title>Complete sequence of Rhodopseudomonas palustris BisA53.</title>
        <authorList>
            <consortium name="US DOE Joint Genome Institute"/>
            <person name="Copeland A."/>
            <person name="Lucas S."/>
            <person name="Lapidus A."/>
            <person name="Barry K."/>
            <person name="Detter J.C."/>
            <person name="Glavina del Rio T."/>
            <person name="Hammon N."/>
            <person name="Israni S."/>
            <person name="Dalin E."/>
            <person name="Tice H."/>
            <person name="Pitluck S."/>
            <person name="Chain P."/>
            <person name="Malfatti S."/>
            <person name="Shin M."/>
            <person name="Vergez L."/>
            <person name="Schmutz J."/>
            <person name="Larimer F."/>
            <person name="Land M."/>
            <person name="Hauser L."/>
            <person name="Pelletier D.A."/>
            <person name="Kyrpides N."/>
            <person name="Kim E."/>
            <person name="Harwood C.S."/>
            <person name="Oda Y."/>
            <person name="Richardson P."/>
        </authorList>
    </citation>
    <scope>NUCLEOTIDE SEQUENCE [LARGE SCALE GENOMIC DNA]</scope>
    <source>
        <strain evidence="2">BisA53</strain>
    </source>
</reference>
<accession>Q07KL2</accession>
<organism evidence="2">
    <name type="scientific">Rhodopseudomonas palustris (strain BisA53)</name>
    <dbReference type="NCBI Taxonomy" id="316055"/>
    <lineage>
        <taxon>Bacteria</taxon>
        <taxon>Pseudomonadati</taxon>
        <taxon>Pseudomonadota</taxon>
        <taxon>Alphaproteobacteria</taxon>
        <taxon>Hyphomicrobiales</taxon>
        <taxon>Nitrobacteraceae</taxon>
        <taxon>Rhodopseudomonas</taxon>
    </lineage>
</organism>
<sequence length="399" mass="43115">MQAPTITLWQSPAEGRRAMISVTICSPSESLTAPWDDLVLRASPNPFMNPAGLQAAEATDFATVRVLLAWEVGAETRRLVGAWALHWRRVGGVLPAILEALPHAYAFQSAPVVDPHYVDQVIPAFLDAIEQDASLPNAVTLRSFDGESPAYAALRTALTGKGGVAVEVKRFDRPVVSPVFGVKRSGSTRKKLRQDWNRLSALGQVAVVNDRSPAGVAAAFETFLALEAASWKGAQGTALACDPIDTAFTRRMVLGLAARGDASVAVLQIDGRPIAAQVLMYCGTTGYTWKIGYDAAFGKFSPGALLVDHITEQLFAAGFQAIDSCSAENTFMSQLWSGRRTMVDLVIDVGPRRSLGFVVELARQIGLQRLRELRNRLRNWQGAATAKKLAVRPYPATSR</sequence>
<dbReference type="InterPro" id="IPR038740">
    <property type="entry name" value="BioF2-like_GNAT_dom"/>
</dbReference>